<evidence type="ECO:0000313" key="3">
    <source>
        <dbReference type="Proteomes" id="UP000694392"/>
    </source>
</evidence>
<dbReference type="PANTHER" id="PTHR15663">
    <property type="entry name" value="COMM DOMAIN-CONTAINING PROTEIN 9"/>
    <property type="match status" value="1"/>
</dbReference>
<feature type="domain" description="COMMD9 N-terminal" evidence="1">
    <location>
        <begin position="21"/>
        <end position="95"/>
    </location>
</feature>
<dbReference type="PANTHER" id="PTHR15663:SF4">
    <property type="entry name" value="COMM DOMAIN-CONTAINING PROTEIN 9"/>
    <property type="match status" value="1"/>
</dbReference>
<name>A0A8D0LD12_SPHPU</name>
<sequence length="185" mass="20200">MAAVAVERFAALQNLLKASSKDVVRQLCQECFSSSASGSNKLIDSTCSSLSVTQEEATQLICALHSLTRHIVYRGLMSAEEILALFPENFHQSLKNLLTKIILENETVWVCLAKDIVLPAYSACGGILCDFKPWMALFQIQEDAALCGNNPMISAMTVELSKDTLDTMLDGLGRIRDQLSAVANK</sequence>
<organism evidence="2 3">
    <name type="scientific">Sphenodon punctatus</name>
    <name type="common">Tuatara</name>
    <name type="synonym">Hatteria punctata</name>
    <dbReference type="NCBI Taxonomy" id="8508"/>
    <lineage>
        <taxon>Eukaryota</taxon>
        <taxon>Metazoa</taxon>
        <taxon>Chordata</taxon>
        <taxon>Craniata</taxon>
        <taxon>Vertebrata</taxon>
        <taxon>Euteleostomi</taxon>
        <taxon>Lepidosauria</taxon>
        <taxon>Sphenodontia</taxon>
        <taxon>Sphenodontidae</taxon>
        <taxon>Sphenodon</taxon>
    </lineage>
</organism>
<protein>
    <submittedName>
        <fullName evidence="2">COMM domain containing 9</fullName>
    </submittedName>
</protein>
<dbReference type="GO" id="GO:0005654">
    <property type="term" value="C:nucleoplasm"/>
    <property type="evidence" value="ECO:0007669"/>
    <property type="project" value="Ensembl"/>
</dbReference>
<dbReference type="InterPro" id="IPR048676">
    <property type="entry name" value="COMMD9_N"/>
</dbReference>
<accession>A0A8D0LD12</accession>
<dbReference type="GO" id="GO:0005794">
    <property type="term" value="C:Golgi apparatus"/>
    <property type="evidence" value="ECO:0007669"/>
    <property type="project" value="Ensembl"/>
</dbReference>
<dbReference type="GO" id="GO:0005829">
    <property type="term" value="C:cytosol"/>
    <property type="evidence" value="ECO:0007669"/>
    <property type="project" value="Ensembl"/>
</dbReference>
<dbReference type="Pfam" id="PF20923">
    <property type="entry name" value="COMMD9_HN"/>
    <property type="match status" value="1"/>
</dbReference>
<dbReference type="OMA" id="SHHVLFY"/>
<dbReference type="InterPro" id="IPR037360">
    <property type="entry name" value="COMMD9"/>
</dbReference>
<gene>
    <name evidence="2" type="primary">COMMD9</name>
</gene>
<dbReference type="GeneTree" id="ENSGT00390000006218"/>
<reference evidence="2" key="2">
    <citation type="submission" date="2025-09" db="UniProtKB">
        <authorList>
            <consortium name="Ensembl"/>
        </authorList>
    </citation>
    <scope>IDENTIFICATION</scope>
</reference>
<dbReference type="Ensembl" id="ENSSPUT00000026533.1">
    <property type="protein sequence ID" value="ENSSPUP00000024855.1"/>
    <property type="gene ID" value="ENSSPUG00000019054.1"/>
</dbReference>
<keyword evidence="3" id="KW-1185">Reference proteome</keyword>
<dbReference type="AlphaFoldDB" id="A0A8D0LD12"/>
<reference evidence="2" key="1">
    <citation type="submission" date="2025-08" db="UniProtKB">
        <authorList>
            <consortium name="Ensembl"/>
        </authorList>
    </citation>
    <scope>IDENTIFICATION</scope>
</reference>
<dbReference type="GO" id="GO:0042632">
    <property type="term" value="P:cholesterol homeostasis"/>
    <property type="evidence" value="ECO:0007669"/>
    <property type="project" value="Ensembl"/>
</dbReference>
<evidence type="ECO:0000313" key="2">
    <source>
        <dbReference type="Ensembl" id="ENSSPUP00000024855.1"/>
    </source>
</evidence>
<dbReference type="Proteomes" id="UP000694392">
    <property type="component" value="Unplaced"/>
</dbReference>
<proteinExistence type="predicted"/>
<evidence type="ECO:0000259" key="1">
    <source>
        <dbReference type="Pfam" id="PF20923"/>
    </source>
</evidence>